<keyword evidence="1" id="KW-1185">Reference proteome</keyword>
<protein>
    <submittedName>
        <fullName evidence="2">Uncharacterized protein</fullName>
    </submittedName>
</protein>
<name>A0A914QMS6_9BILA</name>
<dbReference type="AlphaFoldDB" id="A0A914QMS6"/>
<dbReference type="Proteomes" id="UP000887578">
    <property type="component" value="Unplaced"/>
</dbReference>
<evidence type="ECO:0000313" key="1">
    <source>
        <dbReference type="Proteomes" id="UP000887578"/>
    </source>
</evidence>
<proteinExistence type="predicted"/>
<reference evidence="2" key="1">
    <citation type="submission" date="2022-11" db="UniProtKB">
        <authorList>
            <consortium name="WormBaseParasite"/>
        </authorList>
    </citation>
    <scope>IDENTIFICATION</scope>
</reference>
<evidence type="ECO:0000313" key="2">
    <source>
        <dbReference type="WBParaSite" id="PDA_v2.g493.t1"/>
    </source>
</evidence>
<organism evidence="1 2">
    <name type="scientific">Panagrolaimus davidi</name>
    <dbReference type="NCBI Taxonomy" id="227884"/>
    <lineage>
        <taxon>Eukaryota</taxon>
        <taxon>Metazoa</taxon>
        <taxon>Ecdysozoa</taxon>
        <taxon>Nematoda</taxon>
        <taxon>Chromadorea</taxon>
        <taxon>Rhabditida</taxon>
        <taxon>Tylenchina</taxon>
        <taxon>Panagrolaimomorpha</taxon>
        <taxon>Panagrolaimoidea</taxon>
        <taxon>Panagrolaimidae</taxon>
        <taxon>Panagrolaimus</taxon>
    </lineage>
</organism>
<dbReference type="WBParaSite" id="PDA_v2.g493.t1">
    <property type="protein sequence ID" value="PDA_v2.g493.t1"/>
    <property type="gene ID" value="PDA_v2.g493"/>
</dbReference>
<accession>A0A914QMS6</accession>
<sequence>MFFTDGRITKIFKNYSERVDRLTGLSTLDLLEKLKDMTTTLSSFGVPVSQAIGTLLDQGIAKIKPDLNEALILHHNKTMTRFNSIKTQISSMKNSFEGVISEIDYEHVTSDPFREGYILLPYFVFCSLEKKSLKTQNIHRGTNESCPIPSAKSFENYVTVSDHFEFFEQHKIEFWKLDYLQKRNFLEAKNHFYSSILNGAYEINDFEDRLTDFKLADTIQIKSVMDFFHDYSSGICYLSYAYIRSNHSREGLLIHGLELAQDIVKSRDLLLMCGNYSSFSDKMLQNSLLMINESITNMQNYTETTLRLSWPTIFKKYSMDILSTSLIPKEKFNETSKIILQKVHMLGPQKFNYVVFLSKFTDLDQTEFVYTSCTTESCLTFQHENLRCFIYRFMNDQKEALTDYHSAAWWRSGAGKVLQDVVDKNQKVDSLKDLYNMMTKAVGNIKYKNVAFFRDSALLESNVNVSIGFSSKAFDNDIPYRSLYSFYQPPWYKPTVNYEEFFLFFID</sequence>